<dbReference type="EC" id="2.1.1.297" evidence="5"/>
<name>A0A9D1R3K6_9FIRM</name>
<dbReference type="EMBL" id="DXGH01000008">
    <property type="protein sequence ID" value="HIW80225.1"/>
    <property type="molecule type" value="Genomic_DNA"/>
</dbReference>
<dbReference type="HAMAP" id="MF_02126">
    <property type="entry name" value="RF_methyltr_PrmC"/>
    <property type="match status" value="1"/>
</dbReference>
<dbReference type="PROSITE" id="PS00092">
    <property type="entry name" value="N6_MTASE"/>
    <property type="match status" value="1"/>
</dbReference>
<feature type="binding site" evidence="5">
    <location>
        <begin position="204"/>
        <end position="207"/>
    </location>
    <ligand>
        <name>substrate</name>
    </ligand>
</feature>
<dbReference type="InterPro" id="IPR004556">
    <property type="entry name" value="HemK-like"/>
</dbReference>
<evidence type="ECO:0000256" key="5">
    <source>
        <dbReference type="HAMAP-Rule" id="MF_02126"/>
    </source>
</evidence>
<evidence type="ECO:0000259" key="6">
    <source>
        <dbReference type="Pfam" id="PF05175"/>
    </source>
</evidence>
<evidence type="ECO:0000259" key="7">
    <source>
        <dbReference type="Pfam" id="PF17827"/>
    </source>
</evidence>
<reference evidence="8" key="1">
    <citation type="journal article" date="2021" name="PeerJ">
        <title>Extensive microbial diversity within the chicken gut microbiome revealed by metagenomics and culture.</title>
        <authorList>
            <person name="Gilroy R."/>
            <person name="Ravi A."/>
            <person name="Getino M."/>
            <person name="Pursley I."/>
            <person name="Horton D.L."/>
            <person name="Alikhan N.F."/>
            <person name="Baker D."/>
            <person name="Gharbi K."/>
            <person name="Hall N."/>
            <person name="Watson M."/>
            <person name="Adriaenssens E.M."/>
            <person name="Foster-Nyarko E."/>
            <person name="Jarju S."/>
            <person name="Secka A."/>
            <person name="Antonio M."/>
            <person name="Oren A."/>
            <person name="Chaudhuri R.R."/>
            <person name="La Ragione R."/>
            <person name="Hildebrand F."/>
            <person name="Pallen M.J."/>
        </authorList>
    </citation>
    <scope>NUCLEOTIDE SEQUENCE</scope>
    <source>
        <strain evidence="8">CHK195-6426</strain>
    </source>
</reference>
<evidence type="ECO:0000256" key="2">
    <source>
        <dbReference type="ARBA" id="ARBA00022679"/>
    </source>
</evidence>
<keyword evidence="3 5" id="KW-0949">S-adenosyl-L-methionine</keyword>
<dbReference type="InterPro" id="IPR002052">
    <property type="entry name" value="DNA_methylase_N6_adenine_CS"/>
</dbReference>
<dbReference type="Pfam" id="PF17827">
    <property type="entry name" value="PrmC_N"/>
    <property type="match status" value="1"/>
</dbReference>
<keyword evidence="2 5" id="KW-0808">Transferase</keyword>
<organism evidence="8 9">
    <name type="scientific">Candidatus Acetatifactor stercoripullorum</name>
    <dbReference type="NCBI Taxonomy" id="2838414"/>
    <lineage>
        <taxon>Bacteria</taxon>
        <taxon>Bacillati</taxon>
        <taxon>Bacillota</taxon>
        <taxon>Clostridia</taxon>
        <taxon>Lachnospirales</taxon>
        <taxon>Lachnospiraceae</taxon>
        <taxon>Acetatifactor</taxon>
    </lineage>
</organism>
<dbReference type="InterPro" id="IPR007848">
    <property type="entry name" value="Small_mtfrase_dom"/>
</dbReference>
<dbReference type="Pfam" id="PF05175">
    <property type="entry name" value="MTS"/>
    <property type="match status" value="1"/>
</dbReference>
<dbReference type="SUPFAM" id="SSF53335">
    <property type="entry name" value="S-adenosyl-L-methionine-dependent methyltransferases"/>
    <property type="match status" value="1"/>
</dbReference>
<evidence type="ECO:0000256" key="1">
    <source>
        <dbReference type="ARBA" id="ARBA00022603"/>
    </source>
</evidence>
<dbReference type="CDD" id="cd02440">
    <property type="entry name" value="AdoMet_MTases"/>
    <property type="match status" value="1"/>
</dbReference>
<comment type="function">
    <text evidence="5">Methylates the class 1 translation termination release factors RF1/PrfA and RF2/PrfB on the glutamine residue of the universally conserved GGQ motif.</text>
</comment>
<dbReference type="InterPro" id="IPR029063">
    <property type="entry name" value="SAM-dependent_MTases_sf"/>
</dbReference>
<feature type="domain" description="Methyltransferase small" evidence="6">
    <location>
        <begin position="97"/>
        <end position="207"/>
    </location>
</feature>
<feature type="binding site" evidence="5">
    <location>
        <position position="204"/>
    </location>
    <ligand>
        <name>S-adenosyl-L-methionine</name>
        <dbReference type="ChEBI" id="CHEBI:59789"/>
    </ligand>
</feature>
<comment type="caution">
    <text evidence="8">The sequence shown here is derived from an EMBL/GenBank/DDBJ whole genome shotgun (WGS) entry which is preliminary data.</text>
</comment>
<dbReference type="GO" id="GO:0003676">
    <property type="term" value="F:nucleic acid binding"/>
    <property type="evidence" value="ECO:0007669"/>
    <property type="project" value="InterPro"/>
</dbReference>
<comment type="similarity">
    <text evidence="5">Belongs to the protein N5-glutamine methyltransferase family. PrmC subfamily.</text>
</comment>
<dbReference type="PANTHER" id="PTHR18895:SF74">
    <property type="entry name" value="MTRF1L RELEASE FACTOR GLUTAMINE METHYLTRANSFERASE"/>
    <property type="match status" value="1"/>
</dbReference>
<sequence length="298" mass="33051">MTYEECFQSGKAVLERAGVQEAALDARLLLEYVCDTDRNTLLAHGEKEVLDSQAGAYESLIEKRARRIPLQHLTGVQEFMGLVFAVNEHVLIPRQDTEILVEEVLRELSDGSRILDMCTGSGCILISLLHFSNHCQGMGVDISGEALRTAEENAVRNGLFLEKAPWEEWGASWDLCGQEKAGICFLQSDLFASVKGKFEVIVSNPPYIPSAVLDTLMPEVREHEPRLALDGHEDGLYFYRKIISGSREHLTGGGRLFLEIGYDQGEAVKSLMEQKGFKDIVIVKDYGGLDRVVSGTLS</sequence>
<accession>A0A9D1R3K6</accession>
<dbReference type="Proteomes" id="UP000824265">
    <property type="component" value="Unassembled WGS sequence"/>
</dbReference>
<dbReference type="Gene3D" id="1.10.8.10">
    <property type="entry name" value="DNA helicase RuvA subunit, C-terminal domain"/>
    <property type="match status" value="1"/>
</dbReference>
<dbReference type="AlphaFoldDB" id="A0A9D1R3K6"/>
<proteinExistence type="inferred from homology"/>
<dbReference type="NCBIfam" id="TIGR00536">
    <property type="entry name" value="hemK_fam"/>
    <property type="match status" value="1"/>
</dbReference>
<evidence type="ECO:0000256" key="3">
    <source>
        <dbReference type="ARBA" id="ARBA00022691"/>
    </source>
</evidence>
<protein>
    <recommendedName>
        <fullName evidence="5">Release factor glutamine methyltransferase</fullName>
        <shortName evidence="5">RF MTase</shortName>
        <ecNumber evidence="5">2.1.1.297</ecNumber>
    </recommendedName>
    <alternativeName>
        <fullName evidence="5">N5-glutamine methyltransferase PrmC</fullName>
    </alternativeName>
    <alternativeName>
        <fullName evidence="5">Protein-(glutamine-N5) MTase PrmC</fullName>
    </alternativeName>
    <alternativeName>
        <fullName evidence="5">Protein-glutamine N-methyltransferase PrmC</fullName>
    </alternativeName>
</protein>
<dbReference type="Gene3D" id="3.40.50.150">
    <property type="entry name" value="Vaccinia Virus protein VP39"/>
    <property type="match status" value="1"/>
</dbReference>
<feature type="domain" description="Release factor glutamine methyltransferase N-terminal" evidence="7">
    <location>
        <begin position="6"/>
        <end position="75"/>
    </location>
</feature>
<feature type="binding site" evidence="5">
    <location>
        <position position="141"/>
    </location>
    <ligand>
        <name>S-adenosyl-L-methionine</name>
        <dbReference type="ChEBI" id="CHEBI:59789"/>
    </ligand>
</feature>
<dbReference type="InterPro" id="IPR050320">
    <property type="entry name" value="N5-glutamine_MTase"/>
</dbReference>
<evidence type="ECO:0000313" key="9">
    <source>
        <dbReference type="Proteomes" id="UP000824265"/>
    </source>
</evidence>
<dbReference type="GO" id="GO:0102559">
    <property type="term" value="F:peptide chain release factor N(5)-glutamine methyltransferase activity"/>
    <property type="evidence" value="ECO:0007669"/>
    <property type="project" value="UniProtKB-EC"/>
</dbReference>
<gene>
    <name evidence="5" type="primary">prmC</name>
    <name evidence="8" type="ORF">H9742_01640</name>
</gene>
<dbReference type="InterPro" id="IPR019874">
    <property type="entry name" value="RF_methyltr_PrmC"/>
</dbReference>
<keyword evidence="1 5" id="KW-0489">Methyltransferase</keyword>
<comment type="caution">
    <text evidence="5">Lacks conserved residue(s) required for the propagation of feature annotation.</text>
</comment>
<evidence type="ECO:0000256" key="4">
    <source>
        <dbReference type="ARBA" id="ARBA00048391"/>
    </source>
</evidence>
<dbReference type="InterPro" id="IPR040758">
    <property type="entry name" value="PrmC_N"/>
</dbReference>
<reference evidence="8" key="2">
    <citation type="submission" date="2021-04" db="EMBL/GenBank/DDBJ databases">
        <authorList>
            <person name="Gilroy R."/>
        </authorList>
    </citation>
    <scope>NUCLEOTIDE SEQUENCE</scope>
    <source>
        <strain evidence="8">CHK195-6426</strain>
    </source>
</reference>
<dbReference type="GO" id="GO:0032259">
    <property type="term" value="P:methylation"/>
    <property type="evidence" value="ECO:0007669"/>
    <property type="project" value="UniProtKB-KW"/>
</dbReference>
<comment type="catalytic activity">
    <reaction evidence="4 5">
        <text>L-glutaminyl-[peptide chain release factor] + S-adenosyl-L-methionine = N(5)-methyl-L-glutaminyl-[peptide chain release factor] + S-adenosyl-L-homocysteine + H(+)</text>
        <dbReference type="Rhea" id="RHEA:42896"/>
        <dbReference type="Rhea" id="RHEA-COMP:10271"/>
        <dbReference type="Rhea" id="RHEA-COMP:10272"/>
        <dbReference type="ChEBI" id="CHEBI:15378"/>
        <dbReference type="ChEBI" id="CHEBI:30011"/>
        <dbReference type="ChEBI" id="CHEBI:57856"/>
        <dbReference type="ChEBI" id="CHEBI:59789"/>
        <dbReference type="ChEBI" id="CHEBI:61891"/>
        <dbReference type="EC" id="2.1.1.297"/>
    </reaction>
</comment>
<dbReference type="PANTHER" id="PTHR18895">
    <property type="entry name" value="HEMK METHYLTRANSFERASE"/>
    <property type="match status" value="1"/>
</dbReference>
<evidence type="ECO:0000313" key="8">
    <source>
        <dbReference type="EMBL" id="HIW80225.1"/>
    </source>
</evidence>